<accession>A0ABP0GFG0</accession>
<dbReference type="SUPFAM" id="SSF52058">
    <property type="entry name" value="L domain-like"/>
    <property type="match status" value="1"/>
</dbReference>
<keyword evidence="3" id="KW-0472">Membrane</keyword>
<keyword evidence="3" id="KW-1133">Transmembrane helix</keyword>
<dbReference type="InterPro" id="IPR032675">
    <property type="entry name" value="LRR_dom_sf"/>
</dbReference>
<keyword evidence="5" id="KW-1185">Reference proteome</keyword>
<dbReference type="SMART" id="SM00369">
    <property type="entry name" value="LRR_TYP"/>
    <property type="match status" value="8"/>
</dbReference>
<proteinExistence type="predicted"/>
<reference evidence="4 5" key="1">
    <citation type="submission" date="2024-02" db="EMBL/GenBank/DDBJ databases">
        <authorList>
            <person name="Daric V."/>
            <person name="Darras S."/>
        </authorList>
    </citation>
    <scope>NUCLEOTIDE SEQUENCE [LARGE SCALE GENOMIC DNA]</scope>
</reference>
<dbReference type="InterPro" id="IPR003591">
    <property type="entry name" value="Leu-rich_rpt_typical-subtyp"/>
</dbReference>
<comment type="caution">
    <text evidence="4">The sequence shown here is derived from an EMBL/GenBank/DDBJ whole genome shotgun (WGS) entry which is preliminary data.</text>
</comment>
<organism evidence="4 5">
    <name type="scientific">Clavelina lepadiformis</name>
    <name type="common">Light-bulb sea squirt</name>
    <name type="synonym">Ascidia lepadiformis</name>
    <dbReference type="NCBI Taxonomy" id="159417"/>
    <lineage>
        <taxon>Eukaryota</taxon>
        <taxon>Metazoa</taxon>
        <taxon>Chordata</taxon>
        <taxon>Tunicata</taxon>
        <taxon>Ascidiacea</taxon>
        <taxon>Aplousobranchia</taxon>
        <taxon>Clavelinidae</taxon>
        <taxon>Clavelina</taxon>
    </lineage>
</organism>
<protein>
    <submittedName>
        <fullName evidence="4">Uncharacterized protein</fullName>
    </submittedName>
</protein>
<keyword evidence="3" id="KW-0812">Transmembrane</keyword>
<dbReference type="Pfam" id="PF13306">
    <property type="entry name" value="LRR_5"/>
    <property type="match status" value="1"/>
</dbReference>
<dbReference type="Proteomes" id="UP001642483">
    <property type="component" value="Unassembled WGS sequence"/>
</dbReference>
<keyword evidence="1" id="KW-0433">Leucine-rich repeat</keyword>
<dbReference type="Gene3D" id="3.80.10.10">
    <property type="entry name" value="Ribonuclease Inhibitor"/>
    <property type="match status" value="2"/>
</dbReference>
<keyword evidence="2" id="KW-0677">Repeat</keyword>
<evidence type="ECO:0000256" key="1">
    <source>
        <dbReference type="ARBA" id="ARBA00022614"/>
    </source>
</evidence>
<dbReference type="Pfam" id="PF13855">
    <property type="entry name" value="LRR_8"/>
    <property type="match status" value="1"/>
</dbReference>
<dbReference type="EMBL" id="CAWYQH010000119">
    <property type="protein sequence ID" value="CAK8690515.1"/>
    <property type="molecule type" value="Genomic_DNA"/>
</dbReference>
<dbReference type="PANTHER" id="PTHR45712:SF22">
    <property type="entry name" value="INSULIN-LIKE GROWTH FACTOR-BINDING PROTEIN COMPLEX ACID LABILE SUBUNIT"/>
    <property type="match status" value="1"/>
</dbReference>
<evidence type="ECO:0000256" key="3">
    <source>
        <dbReference type="SAM" id="Phobius"/>
    </source>
</evidence>
<dbReference type="PANTHER" id="PTHR45712">
    <property type="entry name" value="AGAP008170-PA"/>
    <property type="match status" value="1"/>
</dbReference>
<evidence type="ECO:0000313" key="5">
    <source>
        <dbReference type="Proteomes" id="UP001642483"/>
    </source>
</evidence>
<dbReference type="InterPro" id="IPR026906">
    <property type="entry name" value="LRR_5"/>
</dbReference>
<gene>
    <name evidence="4" type="ORF">CVLEPA_LOCUS23128</name>
</gene>
<dbReference type="InterPro" id="IPR001611">
    <property type="entry name" value="Leu-rich_rpt"/>
</dbReference>
<evidence type="ECO:0000256" key="2">
    <source>
        <dbReference type="ARBA" id="ARBA00022737"/>
    </source>
</evidence>
<name>A0ABP0GFG0_CLALP</name>
<evidence type="ECO:0000313" key="4">
    <source>
        <dbReference type="EMBL" id="CAK8690515.1"/>
    </source>
</evidence>
<dbReference type="InterPro" id="IPR050333">
    <property type="entry name" value="SLRP"/>
</dbReference>
<dbReference type="PROSITE" id="PS51450">
    <property type="entry name" value="LRR"/>
    <property type="match status" value="1"/>
</dbReference>
<feature type="transmembrane region" description="Helical" evidence="3">
    <location>
        <begin position="12"/>
        <end position="31"/>
    </location>
</feature>
<sequence length="745" mass="85561">MATKIMSVEHKINSSALFVAVLISFVTGTFVKPNLKTQECLKISHFIRDPNVFLCKDLGLCYKHYCKQITRRCQVCQKHTHMSCPLNQKNENYQLGVKGEDDRIKFQSHTEKDSSILSNTSRRQALVRIEAGNTECSGVFVKILVEGKRVYAILTSGKCLVDFQVKCQIFMDNNTVVNENTPTCFIHSDSQINKVTKEFRSYFVNLYHGERKLVLPLNSKTTLISKDFMECMDCRYDIAALRLRSQNMAKLNMSKTEAFVVKPVSTHAIRNKTVLIHHLKLSRPAFSDMKDKTTITKVGKLIHLEKHKICLTIIGNDTRNPGRLIGSAVVVYNPNRTFSERVSGLITHVTAYSSSKSILELSAVRLTHSFLNHVEKWLAIKWKRKYCSDPDYNVTLHSRYNCFSALGDFNKNLEAVSPLCMCARGWKNERSACKEPQTTILNGCKWEKGMELTFCSPGFIQETSTTYSLRRFLDEVRIPGSSKRWHLLSTNIDESVKLKEILRHLTLLEELVLNQTHLEIIHPDTLARSFRLRKLLIINNNLTRVHRNTFRHNKLMEYISLENNRLSSISRTTFRKQEKLQHLNLQRNLIERLSKRSFVNCILLTRINLSYNRLESLPPSTFSFNIALTEAYLDHNLLKSIPPKLFRKCTRLRVIKLEGNKLTSIPGSIFDFNPALAIVNFGNNSLIAIPKKIFKNQKSLETVTFQNNPKLPTMLKLSAFVTNTSTNQLKERLQTYGSSKLLDKD</sequence>